<evidence type="ECO:0000256" key="10">
    <source>
        <dbReference type="SAM" id="MobiDB-lite"/>
    </source>
</evidence>
<keyword evidence="3" id="KW-0336">GPI-anchor</keyword>
<dbReference type="PROSITE" id="PS51485">
    <property type="entry name" value="PHYTOCYANIN"/>
    <property type="match status" value="1"/>
</dbReference>
<keyword evidence="6" id="KW-1015">Disulfide bond</keyword>
<sequence length="207" mass="22101">MCLPLCLRALFFLAFMACSANGYKFIVGGSSGWTLNPAESYSHWAERNRFQVNDTLYFKYDKDRDSVIYVDEEDYKNCNPNNPLHKLEGGESVFQFGRSGPFFFITGNVTNCQHGQKLIVLVLAVRPPPPSPHVQPPSTPPSPAPASTPPSTPPAASAPTLVPTSAPAPTPSASEVSPPPKNGAEAAAFGLVTVLLAAVFSLIVISV</sequence>
<dbReference type="GO" id="GO:0009055">
    <property type="term" value="F:electron transfer activity"/>
    <property type="evidence" value="ECO:0007669"/>
    <property type="project" value="InterPro"/>
</dbReference>
<keyword evidence="11" id="KW-0812">Transmembrane</keyword>
<evidence type="ECO:0000256" key="5">
    <source>
        <dbReference type="ARBA" id="ARBA00023136"/>
    </source>
</evidence>
<feature type="compositionally biased region" description="Pro residues" evidence="10">
    <location>
        <begin position="129"/>
        <end position="153"/>
    </location>
</feature>
<feature type="chain" id="PRO_5029475515" description="Phytocyanin domain-containing protein" evidence="12">
    <location>
        <begin position="23"/>
        <end position="207"/>
    </location>
</feature>
<dbReference type="PANTHER" id="PTHR33021">
    <property type="entry name" value="BLUE COPPER PROTEIN"/>
    <property type="match status" value="1"/>
</dbReference>
<evidence type="ECO:0000313" key="15">
    <source>
        <dbReference type="Proteomes" id="UP000594263"/>
    </source>
</evidence>
<keyword evidence="4 12" id="KW-0732">Signal</keyword>
<dbReference type="GO" id="GO:0005886">
    <property type="term" value="C:plasma membrane"/>
    <property type="evidence" value="ECO:0007669"/>
    <property type="project" value="UniProtKB-SubCell"/>
</dbReference>
<reference evidence="14" key="1">
    <citation type="submission" date="2021-01" db="UniProtKB">
        <authorList>
            <consortium name="EnsemblPlants"/>
        </authorList>
    </citation>
    <scope>IDENTIFICATION</scope>
</reference>
<keyword evidence="8" id="KW-0449">Lipoprotein</keyword>
<dbReference type="InterPro" id="IPR003245">
    <property type="entry name" value="Phytocyanin_dom"/>
</dbReference>
<dbReference type="InterPro" id="IPR008972">
    <property type="entry name" value="Cupredoxin"/>
</dbReference>
<dbReference type="GO" id="GO:0098552">
    <property type="term" value="C:side of membrane"/>
    <property type="evidence" value="ECO:0007669"/>
    <property type="project" value="UniProtKB-KW"/>
</dbReference>
<evidence type="ECO:0000256" key="8">
    <source>
        <dbReference type="ARBA" id="ARBA00023288"/>
    </source>
</evidence>
<dbReference type="FunFam" id="2.60.40.420:FF:000010">
    <property type="entry name" value="Early nodulin-like protein 1"/>
    <property type="match status" value="1"/>
</dbReference>
<evidence type="ECO:0000256" key="1">
    <source>
        <dbReference type="ARBA" id="ARBA00004609"/>
    </source>
</evidence>
<dbReference type="SUPFAM" id="SSF49503">
    <property type="entry name" value="Cupredoxins"/>
    <property type="match status" value="1"/>
</dbReference>
<dbReference type="OMA" id="RISEIIW"/>
<keyword evidence="5 11" id="KW-0472">Membrane</keyword>
<feature type="compositionally biased region" description="Low complexity" evidence="10">
    <location>
        <begin position="154"/>
        <end position="176"/>
    </location>
</feature>
<protein>
    <recommendedName>
        <fullName evidence="13">Phytocyanin domain-containing protein</fullName>
    </recommendedName>
</protein>
<accession>A0A7N0SXZ1</accession>
<dbReference type="Gramene" id="Kaladp0011s1328.1.v1.1">
    <property type="protein sequence ID" value="Kaladp0011s1328.1.v1.1"/>
    <property type="gene ID" value="Kaladp0011s1328.v1.1"/>
</dbReference>
<comment type="subcellular location">
    <subcellularLocation>
        <location evidence="1">Cell membrane</location>
        <topology evidence="1">Lipid-anchor</topology>
        <topology evidence="1">GPI-anchor</topology>
    </subcellularLocation>
</comment>
<evidence type="ECO:0000313" key="14">
    <source>
        <dbReference type="EnsemblPlants" id="Kaladp0011s1328.1.v1.1"/>
    </source>
</evidence>
<dbReference type="InterPro" id="IPR039391">
    <property type="entry name" value="Phytocyanin-like"/>
</dbReference>
<evidence type="ECO:0000256" key="12">
    <source>
        <dbReference type="SAM" id="SignalP"/>
    </source>
</evidence>
<dbReference type="InterPro" id="IPR041846">
    <property type="entry name" value="ENL_dom"/>
</dbReference>
<dbReference type="AlphaFoldDB" id="A0A7N0SXZ1"/>
<evidence type="ECO:0000256" key="11">
    <source>
        <dbReference type="SAM" id="Phobius"/>
    </source>
</evidence>
<dbReference type="Proteomes" id="UP000594263">
    <property type="component" value="Unplaced"/>
</dbReference>
<dbReference type="CDD" id="cd11019">
    <property type="entry name" value="OsENODL1_like"/>
    <property type="match status" value="1"/>
</dbReference>
<keyword evidence="11" id="KW-1133">Transmembrane helix</keyword>
<evidence type="ECO:0000256" key="7">
    <source>
        <dbReference type="ARBA" id="ARBA00023180"/>
    </source>
</evidence>
<feature type="transmembrane region" description="Helical" evidence="11">
    <location>
        <begin position="186"/>
        <end position="205"/>
    </location>
</feature>
<dbReference type="Pfam" id="PF02298">
    <property type="entry name" value="Cu_bind_like"/>
    <property type="match status" value="1"/>
</dbReference>
<evidence type="ECO:0000256" key="9">
    <source>
        <dbReference type="ARBA" id="ARBA00035011"/>
    </source>
</evidence>
<keyword evidence="7" id="KW-0325">Glycoprotein</keyword>
<dbReference type="PANTHER" id="PTHR33021:SF185">
    <property type="entry name" value="EARLY NODULIN-LIKE PROTEIN 3-RELATED"/>
    <property type="match status" value="1"/>
</dbReference>
<keyword evidence="15" id="KW-1185">Reference proteome</keyword>
<dbReference type="Gene3D" id="2.60.40.420">
    <property type="entry name" value="Cupredoxins - blue copper proteins"/>
    <property type="match status" value="1"/>
</dbReference>
<evidence type="ECO:0000256" key="3">
    <source>
        <dbReference type="ARBA" id="ARBA00022622"/>
    </source>
</evidence>
<evidence type="ECO:0000256" key="4">
    <source>
        <dbReference type="ARBA" id="ARBA00022729"/>
    </source>
</evidence>
<dbReference type="EnsemblPlants" id="Kaladp0011s1328.1.v1.1">
    <property type="protein sequence ID" value="Kaladp0011s1328.1.v1.1"/>
    <property type="gene ID" value="Kaladp0011s1328.v1.1"/>
</dbReference>
<comment type="similarity">
    <text evidence="9">Belongs to the early nodulin-like (ENODL) family.</text>
</comment>
<keyword evidence="2" id="KW-1003">Cell membrane</keyword>
<evidence type="ECO:0000256" key="6">
    <source>
        <dbReference type="ARBA" id="ARBA00023157"/>
    </source>
</evidence>
<feature type="domain" description="Phytocyanin" evidence="13">
    <location>
        <begin position="23"/>
        <end position="124"/>
    </location>
</feature>
<name>A0A7N0SXZ1_KALFE</name>
<organism evidence="14 15">
    <name type="scientific">Kalanchoe fedtschenkoi</name>
    <name type="common">Lavender scallops</name>
    <name type="synonym">South American air plant</name>
    <dbReference type="NCBI Taxonomy" id="63787"/>
    <lineage>
        <taxon>Eukaryota</taxon>
        <taxon>Viridiplantae</taxon>
        <taxon>Streptophyta</taxon>
        <taxon>Embryophyta</taxon>
        <taxon>Tracheophyta</taxon>
        <taxon>Spermatophyta</taxon>
        <taxon>Magnoliopsida</taxon>
        <taxon>eudicotyledons</taxon>
        <taxon>Gunneridae</taxon>
        <taxon>Pentapetalae</taxon>
        <taxon>Saxifragales</taxon>
        <taxon>Crassulaceae</taxon>
        <taxon>Kalanchoe</taxon>
    </lineage>
</organism>
<feature type="signal peptide" evidence="12">
    <location>
        <begin position="1"/>
        <end position="22"/>
    </location>
</feature>
<evidence type="ECO:0000259" key="13">
    <source>
        <dbReference type="PROSITE" id="PS51485"/>
    </source>
</evidence>
<evidence type="ECO:0000256" key="2">
    <source>
        <dbReference type="ARBA" id="ARBA00022475"/>
    </source>
</evidence>
<proteinExistence type="inferred from homology"/>
<feature type="region of interest" description="Disordered" evidence="10">
    <location>
        <begin position="129"/>
        <end position="181"/>
    </location>
</feature>